<keyword evidence="1" id="KW-1185">Reference proteome</keyword>
<dbReference type="GeneID" id="104728845"/>
<proteinExistence type="predicted"/>
<sequence length="185" mass="21113">MEAWFAVEDGWTEPMVKNDKGESMLKPRKQWTAEEKAEAKHNSQAVSVIFNSLPLDQFNSVQGCVSAKEAWDILQVTFEGTSNVKRTRLDNLALDFDNLSMEEGETIASYISRLSAIADEAVIMGKRYKDKTLVKKFLRSIPDKFQPHRSAIDVSFNSNDLKFSQVVGMMQSFEMQLKKKEHRAE</sequence>
<dbReference type="Proteomes" id="UP000694864">
    <property type="component" value="Chromosome 11"/>
</dbReference>
<dbReference type="PANTHER" id="PTHR35317:SF35">
    <property type="entry name" value="DUF4219 DOMAIN-CONTAINING PROTEIN"/>
    <property type="match status" value="1"/>
</dbReference>
<evidence type="ECO:0000313" key="1">
    <source>
        <dbReference type="Proteomes" id="UP000694864"/>
    </source>
</evidence>
<accession>A0ABM0UTG6</accession>
<dbReference type="RefSeq" id="XP_010446078.1">
    <property type="nucleotide sequence ID" value="XM_010447776.1"/>
</dbReference>
<name>A0ABM0UTG6_CAMSA</name>
<gene>
    <name evidence="2" type="primary">LOC104728845</name>
</gene>
<reference evidence="1" key="1">
    <citation type="journal article" date="2014" name="Nat. Commun.">
        <title>The emerging biofuel crop Camelina sativa retains a highly undifferentiated hexaploid genome structure.</title>
        <authorList>
            <person name="Kagale S."/>
            <person name="Koh C."/>
            <person name="Nixon J."/>
            <person name="Bollina V."/>
            <person name="Clarke W.E."/>
            <person name="Tuteja R."/>
            <person name="Spillane C."/>
            <person name="Robinson S.J."/>
            <person name="Links M.G."/>
            <person name="Clarke C."/>
            <person name="Higgins E.E."/>
            <person name="Huebert T."/>
            <person name="Sharpe A.G."/>
            <person name="Parkin I.A."/>
        </authorList>
    </citation>
    <scope>NUCLEOTIDE SEQUENCE [LARGE SCALE GENOMIC DNA]</scope>
    <source>
        <strain evidence="1">cv. DH55</strain>
    </source>
</reference>
<protein>
    <submittedName>
        <fullName evidence="2">Uncharacterized protein LOC104728845</fullName>
    </submittedName>
</protein>
<reference evidence="2" key="2">
    <citation type="submission" date="2025-08" db="UniProtKB">
        <authorList>
            <consortium name="RefSeq"/>
        </authorList>
    </citation>
    <scope>IDENTIFICATION</scope>
    <source>
        <tissue evidence="2">Leaf</tissue>
    </source>
</reference>
<dbReference type="PANTHER" id="PTHR35317">
    <property type="entry name" value="OS04G0629600 PROTEIN"/>
    <property type="match status" value="1"/>
</dbReference>
<evidence type="ECO:0000313" key="2">
    <source>
        <dbReference type="RefSeq" id="XP_010446078.1"/>
    </source>
</evidence>
<dbReference type="Pfam" id="PF14223">
    <property type="entry name" value="Retrotran_gag_2"/>
    <property type="match status" value="1"/>
</dbReference>
<organism evidence="1 2">
    <name type="scientific">Camelina sativa</name>
    <name type="common">False flax</name>
    <name type="synonym">Myagrum sativum</name>
    <dbReference type="NCBI Taxonomy" id="90675"/>
    <lineage>
        <taxon>Eukaryota</taxon>
        <taxon>Viridiplantae</taxon>
        <taxon>Streptophyta</taxon>
        <taxon>Embryophyta</taxon>
        <taxon>Tracheophyta</taxon>
        <taxon>Spermatophyta</taxon>
        <taxon>Magnoliopsida</taxon>
        <taxon>eudicotyledons</taxon>
        <taxon>Gunneridae</taxon>
        <taxon>Pentapetalae</taxon>
        <taxon>rosids</taxon>
        <taxon>malvids</taxon>
        <taxon>Brassicales</taxon>
        <taxon>Brassicaceae</taxon>
        <taxon>Camelineae</taxon>
        <taxon>Camelina</taxon>
    </lineage>
</organism>